<evidence type="ECO:0000313" key="2">
    <source>
        <dbReference type="Proteomes" id="UP001212997"/>
    </source>
</evidence>
<protein>
    <submittedName>
        <fullName evidence="1">Uncharacterized protein</fullName>
    </submittedName>
</protein>
<gene>
    <name evidence="1" type="ORF">NLI96_g7862</name>
</gene>
<keyword evidence="2" id="KW-1185">Reference proteome</keyword>
<dbReference type="EMBL" id="JANAWD010000337">
    <property type="protein sequence ID" value="KAJ3481138.1"/>
    <property type="molecule type" value="Genomic_DNA"/>
</dbReference>
<comment type="caution">
    <text evidence="1">The sequence shown here is derived from an EMBL/GenBank/DDBJ whole genome shotgun (WGS) entry which is preliminary data.</text>
</comment>
<sequence length="147" mass="15757">MKILIPKSSDRSKYANPSVVSDSWLPTGFSQPPSIVTYQTAKTTCDRHPTLARHTSSGLRHASLNDTISSFDVLLPPTNSVNSSSGRNLNVIFTDRYTASAVSIASTNSISSNFACVNPMAMAAFSSYPWNTPGKNLCPSGFHIGVD</sequence>
<evidence type="ECO:0000313" key="1">
    <source>
        <dbReference type="EMBL" id="KAJ3481138.1"/>
    </source>
</evidence>
<reference evidence="1" key="1">
    <citation type="submission" date="2022-07" db="EMBL/GenBank/DDBJ databases">
        <title>Genome Sequence of Physisporinus lineatus.</title>
        <authorList>
            <person name="Buettner E."/>
        </authorList>
    </citation>
    <scope>NUCLEOTIDE SEQUENCE</scope>
    <source>
        <strain evidence="1">VT162</strain>
    </source>
</reference>
<proteinExistence type="predicted"/>
<organism evidence="1 2">
    <name type="scientific">Meripilus lineatus</name>
    <dbReference type="NCBI Taxonomy" id="2056292"/>
    <lineage>
        <taxon>Eukaryota</taxon>
        <taxon>Fungi</taxon>
        <taxon>Dikarya</taxon>
        <taxon>Basidiomycota</taxon>
        <taxon>Agaricomycotina</taxon>
        <taxon>Agaricomycetes</taxon>
        <taxon>Polyporales</taxon>
        <taxon>Meripilaceae</taxon>
        <taxon>Meripilus</taxon>
    </lineage>
</organism>
<dbReference type="Proteomes" id="UP001212997">
    <property type="component" value="Unassembled WGS sequence"/>
</dbReference>
<name>A0AAD5V0K1_9APHY</name>
<accession>A0AAD5V0K1</accession>
<dbReference type="AlphaFoldDB" id="A0AAD5V0K1"/>